<dbReference type="AlphaFoldDB" id="A0A7J3SLI7"/>
<dbReference type="Pfam" id="PF00004">
    <property type="entry name" value="AAA"/>
    <property type="match status" value="1"/>
</dbReference>
<keyword evidence="3 6" id="KW-0547">Nucleotide-binding</keyword>
<organism evidence="10">
    <name type="scientific">Fervidicoccus fontis</name>
    <dbReference type="NCBI Taxonomy" id="683846"/>
    <lineage>
        <taxon>Archaea</taxon>
        <taxon>Thermoproteota</taxon>
        <taxon>Thermoprotei</taxon>
        <taxon>Fervidicoccales</taxon>
        <taxon>Fervidicoccaceae</taxon>
        <taxon>Fervidicoccus</taxon>
    </lineage>
</organism>
<accession>A0A7J3SLI7</accession>
<dbReference type="SMART" id="SM00745">
    <property type="entry name" value="MIT"/>
    <property type="match status" value="1"/>
</dbReference>
<keyword evidence="7" id="KW-0175">Coiled coil</keyword>
<dbReference type="GO" id="GO:0005737">
    <property type="term" value="C:cytoplasm"/>
    <property type="evidence" value="ECO:0007669"/>
    <property type="project" value="UniProtKB-SubCell"/>
</dbReference>
<dbReference type="FunFam" id="3.40.50.300:FF:001054">
    <property type="entry name" value="ATPase, AAA family, putative"/>
    <property type="match status" value="1"/>
</dbReference>
<evidence type="ECO:0000256" key="5">
    <source>
        <dbReference type="ARBA" id="ARBA00023136"/>
    </source>
</evidence>
<gene>
    <name evidence="10" type="ORF">ENW83_02425</name>
</gene>
<name>A0A7J3SLI7_9CREN</name>
<protein>
    <submittedName>
        <fullName evidence="10">AAA family ATPase</fullName>
    </submittedName>
</protein>
<sequence>MATRYARAAVAADKDGDYDTAIQNYRKAIDTLTKIVKMYPDSPLISTYLEMIKSYEKRIQQLQNDMQSISESGPKSSEKKDVLEDIVLTQKPNVKFEDIADLKEAKQAITEAIIYPIKRPDLFPLGWPRGILLFGPPGCGKTMLAAAVANEVNGYFLYVDAANIMSKWLGEAEKNVSKIFKFARQKTEEEKAPVIIFIDEIDALIGTFSGEIGGEVRVRNQFLKEMDGIQDKDKKFHIYVIGATNKPWQLDEAFIRRFNKRIFIPLPDKEARSQLFKIYTKTLSLSQDIDFDKLVEMTDGYTASDIRDVIQAAHMRVIREFFEKNLGNGEPRSISMEDFIEVLKIRKPSVDPLYLKRYDAWYEKFKAL</sequence>
<evidence type="ECO:0000256" key="3">
    <source>
        <dbReference type="ARBA" id="ARBA00022741"/>
    </source>
</evidence>
<keyword evidence="4 6" id="KW-0067">ATP-binding</keyword>
<keyword evidence="5" id="KW-0472">Membrane</keyword>
<dbReference type="SUPFAM" id="SSF116846">
    <property type="entry name" value="MIT domain"/>
    <property type="match status" value="1"/>
</dbReference>
<feature type="domain" description="AAA+ ATPase" evidence="8">
    <location>
        <begin position="127"/>
        <end position="268"/>
    </location>
</feature>
<dbReference type="InterPro" id="IPR027417">
    <property type="entry name" value="P-loop_NTPase"/>
</dbReference>
<proteinExistence type="inferred from homology"/>
<dbReference type="Pfam" id="PF04212">
    <property type="entry name" value="MIT"/>
    <property type="match status" value="1"/>
</dbReference>
<dbReference type="PANTHER" id="PTHR23074">
    <property type="entry name" value="AAA DOMAIN-CONTAINING"/>
    <property type="match status" value="1"/>
</dbReference>
<dbReference type="Gene3D" id="3.40.50.300">
    <property type="entry name" value="P-loop containing nucleotide triphosphate hydrolases"/>
    <property type="match status" value="1"/>
</dbReference>
<feature type="domain" description="MIT" evidence="9">
    <location>
        <begin position="1"/>
        <end position="73"/>
    </location>
</feature>
<keyword evidence="2" id="KW-0963">Cytoplasm</keyword>
<dbReference type="PANTHER" id="PTHR23074:SF83">
    <property type="entry name" value="VACUOLAR PROTEIN SORTING-ASSOCIATED PROTEIN 4A"/>
    <property type="match status" value="1"/>
</dbReference>
<evidence type="ECO:0000259" key="8">
    <source>
        <dbReference type="SMART" id="SM00382"/>
    </source>
</evidence>
<dbReference type="InterPro" id="IPR003960">
    <property type="entry name" value="ATPase_AAA_CS"/>
</dbReference>
<dbReference type="Gene3D" id="1.20.58.80">
    <property type="entry name" value="Phosphotransferase system, lactose/cellobiose-type IIA subunit"/>
    <property type="match status" value="1"/>
</dbReference>
<dbReference type="Pfam" id="PF17862">
    <property type="entry name" value="AAA_lid_3"/>
    <property type="match status" value="1"/>
</dbReference>
<reference evidence="10" key="1">
    <citation type="journal article" date="2020" name="mSystems">
        <title>Genome- and Community-Level Interaction Insights into Carbon Utilization and Element Cycling Functions of Hydrothermarchaeota in Hydrothermal Sediment.</title>
        <authorList>
            <person name="Zhou Z."/>
            <person name="Liu Y."/>
            <person name="Xu W."/>
            <person name="Pan J."/>
            <person name="Luo Z.H."/>
            <person name="Li M."/>
        </authorList>
    </citation>
    <scope>NUCLEOTIDE SEQUENCE [LARGE SCALE GENOMIC DNA]</scope>
    <source>
        <strain evidence="10">SpSt-885</strain>
    </source>
</reference>
<dbReference type="GO" id="GO:0016887">
    <property type="term" value="F:ATP hydrolysis activity"/>
    <property type="evidence" value="ECO:0007669"/>
    <property type="project" value="InterPro"/>
</dbReference>
<evidence type="ECO:0000313" key="10">
    <source>
        <dbReference type="EMBL" id="HGZ60048.1"/>
    </source>
</evidence>
<evidence type="ECO:0000256" key="2">
    <source>
        <dbReference type="ARBA" id="ARBA00022490"/>
    </source>
</evidence>
<dbReference type="EMBL" id="DTLS01000066">
    <property type="protein sequence ID" value="HGZ60048.1"/>
    <property type="molecule type" value="Genomic_DNA"/>
</dbReference>
<evidence type="ECO:0000256" key="7">
    <source>
        <dbReference type="SAM" id="Coils"/>
    </source>
</evidence>
<dbReference type="InterPro" id="IPR003959">
    <property type="entry name" value="ATPase_AAA_core"/>
</dbReference>
<dbReference type="GO" id="GO:0005524">
    <property type="term" value="F:ATP binding"/>
    <property type="evidence" value="ECO:0007669"/>
    <property type="project" value="UniProtKB-KW"/>
</dbReference>
<dbReference type="InterPro" id="IPR050304">
    <property type="entry name" value="MT-severing_AAA_ATPase"/>
</dbReference>
<dbReference type="Gene3D" id="1.10.8.60">
    <property type="match status" value="1"/>
</dbReference>
<evidence type="ECO:0000259" key="9">
    <source>
        <dbReference type="SMART" id="SM00745"/>
    </source>
</evidence>
<dbReference type="InterPro" id="IPR003593">
    <property type="entry name" value="AAA+_ATPase"/>
</dbReference>
<dbReference type="InterPro" id="IPR041569">
    <property type="entry name" value="AAA_lid_3"/>
</dbReference>
<evidence type="ECO:0000256" key="1">
    <source>
        <dbReference type="ARBA" id="ARBA00004496"/>
    </source>
</evidence>
<comment type="similarity">
    <text evidence="6">Belongs to the AAA ATPase family.</text>
</comment>
<evidence type="ECO:0000256" key="4">
    <source>
        <dbReference type="ARBA" id="ARBA00022840"/>
    </source>
</evidence>
<comment type="subcellular location">
    <subcellularLocation>
        <location evidence="1">Cytoplasm</location>
    </subcellularLocation>
</comment>
<comment type="caution">
    <text evidence="10">The sequence shown here is derived from an EMBL/GenBank/DDBJ whole genome shotgun (WGS) entry which is preliminary data.</text>
</comment>
<dbReference type="InterPro" id="IPR036181">
    <property type="entry name" value="MIT_dom_sf"/>
</dbReference>
<evidence type="ECO:0000256" key="6">
    <source>
        <dbReference type="RuleBase" id="RU003651"/>
    </source>
</evidence>
<dbReference type="PROSITE" id="PS00674">
    <property type="entry name" value="AAA"/>
    <property type="match status" value="1"/>
</dbReference>
<feature type="coiled-coil region" evidence="7">
    <location>
        <begin position="45"/>
        <end position="72"/>
    </location>
</feature>
<dbReference type="SMART" id="SM00382">
    <property type="entry name" value="AAA"/>
    <property type="match status" value="1"/>
</dbReference>
<dbReference type="SUPFAM" id="SSF52540">
    <property type="entry name" value="P-loop containing nucleoside triphosphate hydrolases"/>
    <property type="match status" value="1"/>
</dbReference>
<dbReference type="InterPro" id="IPR007330">
    <property type="entry name" value="MIT_dom"/>
</dbReference>